<sequence>MKNINSKLQEKVKTITINADKSIFLVGPISLPLKVREEVKLFNWYSWISTTDIPDTETLLNSLTTLNFNEFQQSSILVYGDFENSDKSIVRLHSICHTGDIFGSQKCECGFQLKKSLETITEYGSGALFYLANHEGRGIGLFNKALTYLLQEDGMDTVEANNAIGFDDDLRDYEEPAHLLKYFRRKPIDVISNNPSKINFLTKMGIDVANQITLWDKLSSYNERYIETKINKSGHVRATNDSDLNIVGGIYNA</sequence>
<comment type="cofactor">
    <cofactor evidence="1">
        <name>Zn(2+)</name>
        <dbReference type="ChEBI" id="CHEBI:29105"/>
    </cofactor>
</comment>
<dbReference type="GO" id="GO:0005829">
    <property type="term" value="C:cytosol"/>
    <property type="evidence" value="ECO:0007669"/>
    <property type="project" value="TreeGrafter"/>
</dbReference>
<accession>A0A410MJ25</accession>
<evidence type="ECO:0000256" key="10">
    <source>
        <dbReference type="ARBA" id="ARBA00049295"/>
    </source>
</evidence>
<dbReference type="GO" id="GO:0046872">
    <property type="term" value="F:metal ion binding"/>
    <property type="evidence" value="ECO:0007669"/>
    <property type="project" value="UniProtKB-KW"/>
</dbReference>
<dbReference type="Proteomes" id="UP000287756">
    <property type="component" value="Plasmid pLDW-31"/>
</dbReference>
<dbReference type="Pfam" id="PF00925">
    <property type="entry name" value="GTP_cyclohydro2"/>
    <property type="match status" value="1"/>
</dbReference>
<gene>
    <name evidence="12" type="ORF">HLI_20980</name>
</gene>
<dbReference type="SUPFAM" id="SSF142695">
    <property type="entry name" value="RibA-like"/>
    <property type="match status" value="1"/>
</dbReference>
<dbReference type="PANTHER" id="PTHR21327:SF18">
    <property type="entry name" value="3,4-DIHYDROXY-2-BUTANONE 4-PHOSPHATE SYNTHASE"/>
    <property type="match status" value="1"/>
</dbReference>
<geneLocation type="plasmid" evidence="13">
    <name>pldw-31</name>
</geneLocation>
<evidence type="ECO:0000313" key="13">
    <source>
        <dbReference type="Proteomes" id="UP000287756"/>
    </source>
</evidence>
<keyword evidence="12" id="KW-0614">Plasmid</keyword>
<keyword evidence="8" id="KW-0862">Zinc</keyword>
<dbReference type="EC" id="3.5.4.25" evidence="3"/>
<dbReference type="InterPro" id="IPR032677">
    <property type="entry name" value="GTP_cyclohydro_II"/>
</dbReference>
<comment type="catalytic activity">
    <reaction evidence="10">
        <text>GTP + 4 H2O = 2,5-diamino-6-hydroxy-4-(5-phosphoribosylamino)-pyrimidine + formate + 2 phosphate + 3 H(+)</text>
        <dbReference type="Rhea" id="RHEA:23704"/>
        <dbReference type="ChEBI" id="CHEBI:15377"/>
        <dbReference type="ChEBI" id="CHEBI:15378"/>
        <dbReference type="ChEBI" id="CHEBI:15740"/>
        <dbReference type="ChEBI" id="CHEBI:37565"/>
        <dbReference type="ChEBI" id="CHEBI:43474"/>
        <dbReference type="ChEBI" id="CHEBI:58614"/>
        <dbReference type="EC" id="3.5.4.25"/>
    </reaction>
</comment>
<evidence type="ECO:0000256" key="1">
    <source>
        <dbReference type="ARBA" id="ARBA00001947"/>
    </source>
</evidence>
<dbReference type="KEGG" id="hli:HLI_20980"/>
<dbReference type="AlphaFoldDB" id="A0A410MJ25"/>
<proteinExistence type="predicted"/>
<dbReference type="InterPro" id="IPR000926">
    <property type="entry name" value="RibA"/>
</dbReference>
<evidence type="ECO:0000256" key="6">
    <source>
        <dbReference type="ARBA" id="ARBA00022741"/>
    </source>
</evidence>
<dbReference type="RefSeq" id="WP_128526964.1">
    <property type="nucleotide sequence ID" value="NZ_CP026119.1"/>
</dbReference>
<dbReference type="UniPathway" id="UPA00275"/>
<keyword evidence="7 12" id="KW-0378">Hydrolase</keyword>
<dbReference type="EMBL" id="CP026119">
    <property type="protein sequence ID" value="QAS54734.1"/>
    <property type="molecule type" value="Genomic_DNA"/>
</dbReference>
<keyword evidence="4" id="KW-0686">Riboflavin biosynthesis</keyword>
<dbReference type="Gene3D" id="3.40.50.10990">
    <property type="entry name" value="GTP cyclohydrolase II"/>
    <property type="match status" value="1"/>
</dbReference>
<name>A0A410MJ25_9BACI</name>
<evidence type="ECO:0000256" key="8">
    <source>
        <dbReference type="ARBA" id="ARBA00022833"/>
    </source>
</evidence>
<dbReference type="GO" id="GO:0005525">
    <property type="term" value="F:GTP binding"/>
    <property type="evidence" value="ECO:0007669"/>
    <property type="project" value="UniProtKB-KW"/>
</dbReference>
<evidence type="ECO:0000256" key="3">
    <source>
        <dbReference type="ARBA" id="ARBA00012762"/>
    </source>
</evidence>
<dbReference type="PANTHER" id="PTHR21327">
    <property type="entry name" value="GTP CYCLOHYDROLASE II-RELATED"/>
    <property type="match status" value="1"/>
</dbReference>
<evidence type="ECO:0000256" key="2">
    <source>
        <dbReference type="ARBA" id="ARBA00004853"/>
    </source>
</evidence>
<feature type="domain" description="GTP cyclohydrolase II" evidence="11">
    <location>
        <begin position="73"/>
        <end position="212"/>
    </location>
</feature>
<protein>
    <recommendedName>
        <fullName evidence="3">GTP cyclohydrolase II</fullName>
        <ecNumber evidence="3">3.5.4.25</ecNumber>
    </recommendedName>
</protein>
<keyword evidence="9" id="KW-0342">GTP-binding</keyword>
<keyword evidence="6" id="KW-0547">Nucleotide-binding</keyword>
<organism evidence="12 13">
    <name type="scientific">Halobacillus litoralis</name>
    <dbReference type="NCBI Taxonomy" id="45668"/>
    <lineage>
        <taxon>Bacteria</taxon>
        <taxon>Bacillati</taxon>
        <taxon>Bacillota</taxon>
        <taxon>Bacilli</taxon>
        <taxon>Bacillales</taxon>
        <taxon>Bacillaceae</taxon>
        <taxon>Halobacillus</taxon>
    </lineage>
</organism>
<evidence type="ECO:0000259" key="11">
    <source>
        <dbReference type="Pfam" id="PF00925"/>
    </source>
</evidence>
<dbReference type="GO" id="GO:0003935">
    <property type="term" value="F:GTP cyclohydrolase II activity"/>
    <property type="evidence" value="ECO:0007669"/>
    <property type="project" value="UniProtKB-EC"/>
</dbReference>
<keyword evidence="5" id="KW-0479">Metal-binding</keyword>
<dbReference type="InterPro" id="IPR036144">
    <property type="entry name" value="RibA-like_sf"/>
</dbReference>
<evidence type="ECO:0000256" key="9">
    <source>
        <dbReference type="ARBA" id="ARBA00023134"/>
    </source>
</evidence>
<evidence type="ECO:0000256" key="7">
    <source>
        <dbReference type="ARBA" id="ARBA00022801"/>
    </source>
</evidence>
<evidence type="ECO:0000256" key="4">
    <source>
        <dbReference type="ARBA" id="ARBA00022619"/>
    </source>
</evidence>
<comment type="pathway">
    <text evidence="2">Cofactor biosynthesis; riboflavin biosynthesis; 5-amino-6-(D-ribitylamino)uracil from GTP: step 1/4.</text>
</comment>
<dbReference type="GO" id="GO:0009231">
    <property type="term" value="P:riboflavin biosynthetic process"/>
    <property type="evidence" value="ECO:0007669"/>
    <property type="project" value="UniProtKB-UniPathway"/>
</dbReference>
<evidence type="ECO:0000256" key="5">
    <source>
        <dbReference type="ARBA" id="ARBA00022723"/>
    </source>
</evidence>
<reference evidence="12 13" key="1">
    <citation type="submission" date="2018-01" db="EMBL/GenBank/DDBJ databases">
        <title>The whole genome sequencing and assembly of Halobacillus litoralis ERB031 strain.</title>
        <authorList>
            <person name="Lee S.-J."/>
            <person name="Park M.-K."/>
            <person name="Kim J.-Y."/>
            <person name="Lee Y.-J."/>
            <person name="Yi H."/>
            <person name="Bahn Y.-S."/>
            <person name="Kim J.F."/>
            <person name="Lee D.-W."/>
        </authorList>
    </citation>
    <scope>NUCLEOTIDE SEQUENCE [LARGE SCALE GENOMIC DNA]</scope>
    <source>
        <strain evidence="12 13">ERB 031</strain>
        <plasmid evidence="13">pldw-31</plasmid>
    </source>
</reference>
<dbReference type="CDD" id="cd00641">
    <property type="entry name" value="GTP_cyclohydro2"/>
    <property type="match status" value="1"/>
</dbReference>
<dbReference type="OrthoDB" id="9793111at2"/>
<dbReference type="NCBIfam" id="NF001591">
    <property type="entry name" value="PRK00393.1"/>
    <property type="match status" value="1"/>
</dbReference>
<evidence type="ECO:0000313" key="12">
    <source>
        <dbReference type="EMBL" id="QAS54734.1"/>
    </source>
</evidence>